<geneLocation type="plasmid" evidence="2 3">
    <name>pRetIE4771b</name>
</geneLocation>
<organism evidence="2 3">
    <name type="scientific">Rhizobium etli bv. mimosae str. IE4771</name>
    <dbReference type="NCBI Taxonomy" id="1432050"/>
    <lineage>
        <taxon>Bacteria</taxon>
        <taxon>Pseudomonadati</taxon>
        <taxon>Pseudomonadota</taxon>
        <taxon>Alphaproteobacteria</taxon>
        <taxon>Hyphomicrobiales</taxon>
        <taxon>Rhizobiaceae</taxon>
        <taxon>Rhizobium/Agrobacterium group</taxon>
        <taxon>Rhizobium</taxon>
    </lineage>
</organism>
<dbReference type="AlphaFoldDB" id="A0A060IDH8"/>
<dbReference type="InterPro" id="IPR037401">
    <property type="entry name" value="SnoaL-like"/>
</dbReference>
<dbReference type="HOGENOM" id="CLU_119884_2_0_5"/>
<feature type="domain" description="SnoaL-like" evidence="1">
    <location>
        <begin position="23"/>
        <end position="115"/>
    </location>
</feature>
<protein>
    <submittedName>
        <fullName evidence="2">NTF2 domain-containing protein</fullName>
    </submittedName>
</protein>
<keyword evidence="2" id="KW-0614">Plasmid</keyword>
<evidence type="ECO:0000313" key="3">
    <source>
        <dbReference type="Proteomes" id="UP000027180"/>
    </source>
</evidence>
<dbReference type="KEGG" id="rei:IE4771_PB00036"/>
<reference evidence="2 3" key="1">
    <citation type="submission" date="2013-12" db="EMBL/GenBank/DDBJ databases">
        <title>Complete genome sequence of Rhizobium etli bv. mimosae IE4771.</title>
        <authorList>
            <person name="Bustos P."/>
            <person name="Santamaria R.I."/>
            <person name="Lozano L."/>
            <person name="Ormeno-Orrillo E."/>
            <person name="Rogel M.A."/>
            <person name="Romero D."/>
            <person name="Cevallos M.A."/>
            <person name="Martinez-Romero E."/>
            <person name="Gonzalez V."/>
        </authorList>
    </citation>
    <scope>NUCLEOTIDE SEQUENCE [LARGE SCALE GENOMIC DNA]</scope>
    <source>
        <strain evidence="2 3">IE4771</strain>
        <plasmid evidence="3">Plasmid pRetIE4771b</plasmid>
    </source>
</reference>
<dbReference type="OrthoDB" id="1163083at2"/>
<dbReference type="RefSeq" id="WP_040140275.1">
    <property type="nucleotide sequence ID" value="NZ_CP006988.1"/>
</dbReference>
<sequence length="147" mass="16294">MNPTDYDKAANGTQSLEQAALNEWHRIITQRDWDALPNLLTDDVTYHNPAQLEPLRGKEALIGTLQLVFGIFEDFEYARHFHSEEGHVLEFRGRVGDAAFTGIDIVSFDAAGKVSDLVVMIRPVGAIMKLGEEAARRMAAANPTAQE</sequence>
<dbReference type="Gene3D" id="3.10.450.50">
    <property type="match status" value="1"/>
</dbReference>
<dbReference type="SUPFAM" id="SSF54427">
    <property type="entry name" value="NTF2-like"/>
    <property type="match status" value="1"/>
</dbReference>
<dbReference type="Pfam" id="PF12680">
    <property type="entry name" value="SnoaL_2"/>
    <property type="match status" value="1"/>
</dbReference>
<gene>
    <name evidence="2" type="ORF">IE4771_PB00036</name>
</gene>
<name>A0A060IDH8_RHIET</name>
<evidence type="ECO:0000313" key="2">
    <source>
        <dbReference type="EMBL" id="AIC29771.1"/>
    </source>
</evidence>
<evidence type="ECO:0000259" key="1">
    <source>
        <dbReference type="Pfam" id="PF12680"/>
    </source>
</evidence>
<dbReference type="InterPro" id="IPR032710">
    <property type="entry name" value="NTF2-like_dom_sf"/>
</dbReference>
<dbReference type="Proteomes" id="UP000027180">
    <property type="component" value="Plasmid pRetIE4771b"/>
</dbReference>
<proteinExistence type="predicted"/>
<dbReference type="EMBL" id="CP006988">
    <property type="protein sequence ID" value="AIC29771.1"/>
    <property type="molecule type" value="Genomic_DNA"/>
</dbReference>
<accession>A0A060IDH8</accession>